<dbReference type="AlphaFoldDB" id="A0A8J3I5T0"/>
<dbReference type="InterPro" id="IPR050819">
    <property type="entry name" value="Tripeptidyl-peptidase_I"/>
</dbReference>
<dbReference type="InterPro" id="IPR036852">
    <property type="entry name" value="Peptidase_S8/S53_dom_sf"/>
</dbReference>
<evidence type="ECO:0000313" key="7">
    <source>
        <dbReference type="Proteomes" id="UP000612362"/>
    </source>
</evidence>
<dbReference type="RefSeq" id="WP_220194611.1">
    <property type="nucleotide sequence ID" value="NZ_BNJF01000001.1"/>
</dbReference>
<dbReference type="EMBL" id="BNJF01000001">
    <property type="protein sequence ID" value="GHO45264.1"/>
    <property type="molecule type" value="Genomic_DNA"/>
</dbReference>
<accession>A0A8J3I5T0</accession>
<dbReference type="InterPro" id="IPR000209">
    <property type="entry name" value="Peptidase_S8/S53_dom"/>
</dbReference>
<keyword evidence="1" id="KW-0645">Protease</keyword>
<dbReference type="PANTHER" id="PTHR14218">
    <property type="entry name" value="PROTEASE S8 TRIPEPTIDYL PEPTIDASE I CLN2"/>
    <property type="match status" value="1"/>
</dbReference>
<keyword evidence="2" id="KW-0378">Hydrolase</keyword>
<evidence type="ECO:0000256" key="4">
    <source>
        <dbReference type="SAM" id="MobiDB-lite"/>
    </source>
</evidence>
<evidence type="ECO:0000259" key="5">
    <source>
        <dbReference type="PROSITE" id="PS51695"/>
    </source>
</evidence>
<dbReference type="GO" id="GO:0006508">
    <property type="term" value="P:proteolysis"/>
    <property type="evidence" value="ECO:0007669"/>
    <property type="project" value="UniProtKB-KW"/>
</dbReference>
<feature type="region of interest" description="Disordered" evidence="4">
    <location>
        <begin position="12"/>
        <end position="42"/>
    </location>
</feature>
<evidence type="ECO:0000313" key="6">
    <source>
        <dbReference type="EMBL" id="GHO45264.1"/>
    </source>
</evidence>
<evidence type="ECO:0000256" key="3">
    <source>
        <dbReference type="ARBA" id="ARBA00022825"/>
    </source>
</evidence>
<dbReference type="CDD" id="cd04056">
    <property type="entry name" value="Peptidases_S53"/>
    <property type="match status" value="1"/>
</dbReference>
<dbReference type="InterPro" id="IPR023828">
    <property type="entry name" value="Peptidase_S8_Ser-AS"/>
</dbReference>
<gene>
    <name evidence="6" type="ORF">KSX_34270</name>
</gene>
<dbReference type="PROSITE" id="PS51695">
    <property type="entry name" value="SEDOLISIN"/>
    <property type="match status" value="1"/>
</dbReference>
<evidence type="ECO:0000256" key="1">
    <source>
        <dbReference type="ARBA" id="ARBA00022670"/>
    </source>
</evidence>
<keyword evidence="7" id="KW-1185">Reference proteome</keyword>
<dbReference type="GO" id="GO:0004252">
    <property type="term" value="F:serine-type endopeptidase activity"/>
    <property type="evidence" value="ECO:0007669"/>
    <property type="project" value="InterPro"/>
</dbReference>
<feature type="compositionally biased region" description="Low complexity" evidence="4">
    <location>
        <begin position="26"/>
        <end position="38"/>
    </location>
</feature>
<comment type="caution">
    <text evidence="6">The sequence shown here is derived from an EMBL/GenBank/DDBJ whole genome shotgun (WGS) entry which is preliminary data.</text>
</comment>
<keyword evidence="3" id="KW-0720">Serine protease</keyword>
<organism evidence="6 7">
    <name type="scientific">Ktedonospora formicarum</name>
    <dbReference type="NCBI Taxonomy" id="2778364"/>
    <lineage>
        <taxon>Bacteria</taxon>
        <taxon>Bacillati</taxon>
        <taxon>Chloroflexota</taxon>
        <taxon>Ktedonobacteria</taxon>
        <taxon>Ktedonobacterales</taxon>
        <taxon>Ktedonobacteraceae</taxon>
        <taxon>Ktedonospora</taxon>
    </lineage>
</organism>
<dbReference type="Proteomes" id="UP000612362">
    <property type="component" value="Unassembled WGS sequence"/>
</dbReference>
<evidence type="ECO:0000256" key="2">
    <source>
        <dbReference type="ARBA" id="ARBA00022801"/>
    </source>
</evidence>
<name>A0A8J3I5T0_9CHLR</name>
<dbReference type="Pfam" id="PF00082">
    <property type="entry name" value="Peptidase_S8"/>
    <property type="match status" value="1"/>
</dbReference>
<dbReference type="GO" id="GO:0008240">
    <property type="term" value="F:tripeptidyl-peptidase activity"/>
    <property type="evidence" value="ECO:0007669"/>
    <property type="project" value="TreeGrafter"/>
</dbReference>
<reference evidence="6" key="1">
    <citation type="submission" date="2020-10" db="EMBL/GenBank/DDBJ databases">
        <title>Taxonomic study of unclassified bacteria belonging to the class Ktedonobacteria.</title>
        <authorList>
            <person name="Yabe S."/>
            <person name="Wang C.M."/>
            <person name="Zheng Y."/>
            <person name="Sakai Y."/>
            <person name="Cavaletti L."/>
            <person name="Monciardini P."/>
            <person name="Donadio S."/>
        </authorList>
    </citation>
    <scope>NUCLEOTIDE SEQUENCE</scope>
    <source>
        <strain evidence="6">SOSP1-1</strain>
    </source>
</reference>
<dbReference type="SUPFAM" id="SSF52743">
    <property type="entry name" value="Subtilisin-like"/>
    <property type="match status" value="1"/>
</dbReference>
<dbReference type="InterPro" id="IPR030400">
    <property type="entry name" value="Sedolisin_dom"/>
</dbReference>
<protein>
    <recommendedName>
        <fullName evidence="5">Peptidase S53 domain-containing protein</fullName>
    </recommendedName>
</protein>
<dbReference type="PANTHER" id="PTHR14218:SF15">
    <property type="entry name" value="TRIPEPTIDYL-PEPTIDASE 1"/>
    <property type="match status" value="1"/>
</dbReference>
<proteinExistence type="predicted"/>
<feature type="domain" description="Peptidase S53" evidence="5">
    <location>
        <begin position="49"/>
        <end position="413"/>
    </location>
</feature>
<dbReference type="Gene3D" id="3.40.50.200">
    <property type="entry name" value="Peptidase S8/S53 domain"/>
    <property type="match status" value="1"/>
</dbReference>
<dbReference type="PROSITE" id="PS00138">
    <property type="entry name" value="SUBTILASE_SER"/>
    <property type="match status" value="1"/>
</dbReference>
<sequence>MKDRIVAINGLDNYSKPPKGHSNVLQSTKTSTTTSKQQNAGNCDINPQVLNNKQVAHAYGYDSFWQKGFSGKGMVVNLVELESFDQNDAQTYFDCVGYKGKLNVIDVDQTPPSGKGIGESTLDIDMVAGLAPDATINVYQGVDPYDGTSSWATFNNILAKIVEDNAGKHAPSVVSISWGSPEIDVTEESYNAMSANLQILTDAEHMTVFAASMDCGAFAARQWNQLGVSYPASDPYATAVGGTFLNVDAQGSRSGETVWQDGSDKSQCENQWGSGGGLSDTFDQPKYPTSTGMQNKYSNGHRQVPDISAVAFNLAVFYKSEWYIFAGTSASTPIWAAGLALMNQALIAKYHLYTYGNDLFYTVGQAKQSSSGPSYFDVVEGDNLYYPATVGWDYATGLGTPNLVNFYNTVETLL</sequence>